<gene>
    <name evidence="1" type="ORF">ACH5RR_041448</name>
</gene>
<protein>
    <submittedName>
        <fullName evidence="1">Uncharacterized protein</fullName>
    </submittedName>
</protein>
<comment type="caution">
    <text evidence="1">The sequence shown here is derived from an EMBL/GenBank/DDBJ whole genome shotgun (WGS) entry which is preliminary data.</text>
</comment>
<evidence type="ECO:0000313" key="2">
    <source>
        <dbReference type="Proteomes" id="UP001630127"/>
    </source>
</evidence>
<dbReference type="AlphaFoldDB" id="A0ABD2XW64"/>
<organism evidence="1 2">
    <name type="scientific">Cinchona calisaya</name>
    <dbReference type="NCBI Taxonomy" id="153742"/>
    <lineage>
        <taxon>Eukaryota</taxon>
        <taxon>Viridiplantae</taxon>
        <taxon>Streptophyta</taxon>
        <taxon>Embryophyta</taxon>
        <taxon>Tracheophyta</taxon>
        <taxon>Spermatophyta</taxon>
        <taxon>Magnoliopsida</taxon>
        <taxon>eudicotyledons</taxon>
        <taxon>Gunneridae</taxon>
        <taxon>Pentapetalae</taxon>
        <taxon>asterids</taxon>
        <taxon>lamiids</taxon>
        <taxon>Gentianales</taxon>
        <taxon>Rubiaceae</taxon>
        <taxon>Cinchonoideae</taxon>
        <taxon>Cinchoneae</taxon>
        <taxon>Cinchona</taxon>
    </lineage>
</organism>
<evidence type="ECO:0000313" key="1">
    <source>
        <dbReference type="EMBL" id="KAL3498716.1"/>
    </source>
</evidence>
<name>A0ABD2XW64_9GENT</name>
<reference evidence="1 2" key="1">
    <citation type="submission" date="2024-11" db="EMBL/GenBank/DDBJ databases">
        <title>A near-complete genome assembly of Cinchona calisaya.</title>
        <authorList>
            <person name="Lian D.C."/>
            <person name="Zhao X.W."/>
            <person name="Wei L."/>
        </authorList>
    </citation>
    <scope>NUCLEOTIDE SEQUENCE [LARGE SCALE GENOMIC DNA]</scope>
    <source>
        <tissue evidence="1">Nenye</tissue>
    </source>
</reference>
<dbReference type="Proteomes" id="UP001630127">
    <property type="component" value="Unassembled WGS sequence"/>
</dbReference>
<keyword evidence="2" id="KW-1185">Reference proteome</keyword>
<sequence length="136" mass="15934">MNSPIFEKNGAPPPQKQWKSISKFWLLWKENKGPLKFKSSLINFSFKTFQSKLVMFMQSHWMMLLLPIIAKKGCEGPKAEETVGMKQYQRCLIVIWQQRVTDFAASRTCIYTSVDQLFINLEKNMKFCLGKKVVYI</sequence>
<dbReference type="EMBL" id="JBJUIK010000017">
    <property type="protein sequence ID" value="KAL3498716.1"/>
    <property type="molecule type" value="Genomic_DNA"/>
</dbReference>
<accession>A0ABD2XW64</accession>
<proteinExistence type="predicted"/>